<dbReference type="AlphaFoldDB" id="A0A0D7B0L3"/>
<evidence type="ECO:0000256" key="5">
    <source>
        <dbReference type="SAM" id="MobiDB-lite"/>
    </source>
</evidence>
<dbReference type="Pfam" id="PF13634">
    <property type="entry name" value="Nucleoporin_FG"/>
    <property type="match status" value="2"/>
</dbReference>
<evidence type="ECO:0000256" key="4">
    <source>
        <dbReference type="ARBA" id="ARBA00023242"/>
    </source>
</evidence>
<feature type="compositionally biased region" description="Polar residues" evidence="5">
    <location>
        <begin position="1"/>
        <end position="12"/>
    </location>
</feature>
<keyword evidence="3" id="KW-0906">Nuclear pore complex</keyword>
<dbReference type="Pfam" id="PF13874">
    <property type="entry name" value="Nup54"/>
    <property type="match status" value="1"/>
</dbReference>
<dbReference type="EMBL" id="KN880658">
    <property type="protein sequence ID" value="KIY64027.1"/>
    <property type="molecule type" value="Genomic_DNA"/>
</dbReference>
<dbReference type="Gene3D" id="1.20.5.170">
    <property type="match status" value="1"/>
</dbReference>
<feature type="domain" description="Nucleoporin Nup54 alpha-helical" evidence="6">
    <location>
        <begin position="385"/>
        <end position="522"/>
    </location>
</feature>
<gene>
    <name evidence="7" type="ORF">CYLTODRAFT_425598</name>
</gene>
<keyword evidence="3" id="KW-0811">Translocation</keyword>
<feature type="compositionally biased region" description="Low complexity" evidence="5">
    <location>
        <begin position="184"/>
        <end position="193"/>
    </location>
</feature>
<evidence type="ECO:0000256" key="3">
    <source>
        <dbReference type="ARBA" id="ARBA00023132"/>
    </source>
</evidence>
<comment type="subcellular location">
    <subcellularLocation>
        <location evidence="1">Nucleus</location>
        <location evidence="1">Nuclear pore complex</location>
    </subcellularLocation>
</comment>
<feature type="compositionally biased region" description="Low complexity" evidence="5">
    <location>
        <begin position="13"/>
        <end position="55"/>
    </location>
</feature>
<evidence type="ECO:0000313" key="8">
    <source>
        <dbReference type="Proteomes" id="UP000054007"/>
    </source>
</evidence>
<dbReference type="InterPro" id="IPR025574">
    <property type="entry name" value="Nucleoporin_FG_rpt"/>
</dbReference>
<sequence>MSIFGASNAQPAGSTGTSLFGSSTPSTGGSLFGQTNNATSNSGGSSLFGQNNNNNAGGGSSLFGNKPAGSSLFGQPAQTGTQQPATGGGLFGTPNAQNQQQQGDQAKPAGSGLFGASSAFATNANTANAGTSGTSLFGSTNNSGGGGGLFGSTNNNNTSNNATSNTDGGLFGSSNTNTGGGLFGSSNTNNTAGNTGGGLFGSSTTNNTNTGGGLFGSSNTNNSNTGGGGLFGSTNNNASNTGSGGGGLFGSTNNNASNTGGGGLFGTANTNNTNTGNTGSSLFPSSSTNPLFGSTSNNTLGASTLSTSAFGKPAQQAGGGLLRSTTGGPLQQAPADAHAQFETLKNKMEMVVAAWNPSSPQCRFQHYFYNLVDPSQVHLYGRPANATNDALWQRANQENPDSSCLVPVIANGFGELRMRVDAQKQQSEAHTKIIEEIRKKLDNLTTNHTTTIVPRLARYAQTQMQIAHKVSQVVQHLHLLLPSVRSSAIRPEEEQLAANLEITEAELKNRGKLAAKVDELWAVFSALKARDETFREQRASGEWKVVDEEGLARVAQILAEQQAGLAHLTKILQRDLKDLGVIYGFSAVEADDESMTPENLWSSTNTLRASVLR</sequence>
<keyword evidence="3" id="KW-0653">Protein transport</keyword>
<feature type="compositionally biased region" description="Low complexity" evidence="5">
    <location>
        <begin position="95"/>
        <end position="106"/>
    </location>
</feature>
<keyword evidence="2" id="KW-0813">Transport</keyword>
<accession>A0A0D7B0L3</accession>
<dbReference type="GO" id="GO:0044613">
    <property type="term" value="C:nuclear pore central transport channel"/>
    <property type="evidence" value="ECO:0007669"/>
    <property type="project" value="TreeGrafter"/>
</dbReference>
<protein>
    <recommendedName>
        <fullName evidence="6">Nucleoporin Nup54 alpha-helical domain-containing protein</fullName>
    </recommendedName>
</protein>
<reference evidence="7 8" key="1">
    <citation type="journal article" date="2015" name="Fungal Genet. Biol.">
        <title>Evolution of novel wood decay mechanisms in Agaricales revealed by the genome sequences of Fistulina hepatica and Cylindrobasidium torrendii.</title>
        <authorList>
            <person name="Floudas D."/>
            <person name="Held B.W."/>
            <person name="Riley R."/>
            <person name="Nagy L.G."/>
            <person name="Koehler G."/>
            <person name="Ransdell A.S."/>
            <person name="Younus H."/>
            <person name="Chow J."/>
            <person name="Chiniquy J."/>
            <person name="Lipzen A."/>
            <person name="Tritt A."/>
            <person name="Sun H."/>
            <person name="Haridas S."/>
            <person name="LaButti K."/>
            <person name="Ohm R.A."/>
            <person name="Kues U."/>
            <person name="Blanchette R.A."/>
            <person name="Grigoriev I.V."/>
            <person name="Minto R.E."/>
            <person name="Hibbett D.S."/>
        </authorList>
    </citation>
    <scope>NUCLEOTIDE SEQUENCE [LARGE SCALE GENOMIC DNA]</scope>
    <source>
        <strain evidence="7 8">FP15055 ss-10</strain>
    </source>
</reference>
<feature type="compositionally biased region" description="Low complexity" evidence="5">
    <location>
        <begin position="232"/>
        <end position="241"/>
    </location>
</feature>
<evidence type="ECO:0000256" key="2">
    <source>
        <dbReference type="ARBA" id="ARBA00022448"/>
    </source>
</evidence>
<dbReference type="InterPro" id="IPR024864">
    <property type="entry name" value="Nup54/Nup57/Nup44"/>
</dbReference>
<feature type="region of interest" description="Disordered" evidence="5">
    <location>
        <begin position="1"/>
        <end position="111"/>
    </location>
</feature>
<dbReference type="GO" id="GO:0006999">
    <property type="term" value="P:nuclear pore organization"/>
    <property type="evidence" value="ECO:0007669"/>
    <property type="project" value="TreeGrafter"/>
</dbReference>
<dbReference type="GO" id="GO:0017056">
    <property type="term" value="F:structural constituent of nuclear pore"/>
    <property type="evidence" value="ECO:0007669"/>
    <property type="project" value="TreeGrafter"/>
</dbReference>
<feature type="compositionally biased region" description="Polar residues" evidence="5">
    <location>
        <begin position="284"/>
        <end position="309"/>
    </location>
</feature>
<dbReference type="GO" id="GO:0036228">
    <property type="term" value="P:protein localization to nuclear inner membrane"/>
    <property type="evidence" value="ECO:0007669"/>
    <property type="project" value="TreeGrafter"/>
</dbReference>
<dbReference type="PANTHER" id="PTHR13000">
    <property type="entry name" value="NUCLEOPORIN P54"/>
    <property type="match status" value="1"/>
</dbReference>
<dbReference type="PANTHER" id="PTHR13000:SF0">
    <property type="entry name" value="NUCLEOPORIN P54"/>
    <property type="match status" value="1"/>
</dbReference>
<feature type="compositionally biased region" description="Low complexity" evidence="5">
    <location>
        <begin position="266"/>
        <end position="283"/>
    </location>
</feature>
<feature type="compositionally biased region" description="Low complexity" evidence="5">
    <location>
        <begin position="151"/>
        <end position="166"/>
    </location>
</feature>
<feature type="region of interest" description="Disordered" evidence="5">
    <location>
        <begin position="148"/>
        <end position="334"/>
    </location>
</feature>
<keyword evidence="8" id="KW-1185">Reference proteome</keyword>
<keyword evidence="4" id="KW-0539">Nucleus</keyword>
<evidence type="ECO:0000313" key="7">
    <source>
        <dbReference type="EMBL" id="KIY64027.1"/>
    </source>
</evidence>
<dbReference type="OrthoDB" id="6162375at2759"/>
<dbReference type="GO" id="GO:0006607">
    <property type="term" value="P:NLS-bearing protein import into nucleus"/>
    <property type="evidence" value="ECO:0007669"/>
    <property type="project" value="TreeGrafter"/>
</dbReference>
<name>A0A0D7B0L3_9AGAR</name>
<evidence type="ECO:0000259" key="6">
    <source>
        <dbReference type="Pfam" id="PF13874"/>
    </source>
</evidence>
<dbReference type="STRING" id="1314674.A0A0D7B0L3"/>
<dbReference type="InterPro" id="IPR025712">
    <property type="entry name" value="Nup54_alpha-helical_dom"/>
</dbReference>
<proteinExistence type="predicted"/>
<dbReference type="Proteomes" id="UP000054007">
    <property type="component" value="Unassembled WGS sequence"/>
</dbReference>
<keyword evidence="3" id="KW-0509">mRNA transport</keyword>
<evidence type="ECO:0000256" key="1">
    <source>
        <dbReference type="ARBA" id="ARBA00004567"/>
    </source>
</evidence>
<organism evidence="7 8">
    <name type="scientific">Cylindrobasidium torrendii FP15055 ss-10</name>
    <dbReference type="NCBI Taxonomy" id="1314674"/>
    <lineage>
        <taxon>Eukaryota</taxon>
        <taxon>Fungi</taxon>
        <taxon>Dikarya</taxon>
        <taxon>Basidiomycota</taxon>
        <taxon>Agaricomycotina</taxon>
        <taxon>Agaricomycetes</taxon>
        <taxon>Agaricomycetidae</taxon>
        <taxon>Agaricales</taxon>
        <taxon>Marasmiineae</taxon>
        <taxon>Physalacriaceae</taxon>
        <taxon>Cylindrobasidium</taxon>
    </lineage>
</organism>
<feature type="compositionally biased region" description="Low complexity" evidence="5">
    <location>
        <begin position="74"/>
        <end position="85"/>
    </location>
</feature>